<evidence type="ECO:0000256" key="1">
    <source>
        <dbReference type="ARBA" id="ARBA00004752"/>
    </source>
</evidence>
<gene>
    <name evidence="10" type="ORF">P7W03_13890</name>
</gene>
<dbReference type="EC" id="2.-.-.-" evidence="10"/>
<feature type="compositionally biased region" description="Low complexity" evidence="7">
    <location>
        <begin position="33"/>
        <end position="53"/>
    </location>
</feature>
<feature type="domain" description="L,D-TPase catalytic" evidence="9">
    <location>
        <begin position="56"/>
        <end position="197"/>
    </location>
</feature>
<evidence type="ECO:0000256" key="5">
    <source>
        <dbReference type="ARBA" id="ARBA00023316"/>
    </source>
</evidence>
<dbReference type="AlphaFoldDB" id="A0AAX3ZHI3"/>
<organism evidence="10 11">
    <name type="scientific">Streptomyces rochei</name>
    <name type="common">Streptomyces parvullus</name>
    <dbReference type="NCBI Taxonomy" id="1928"/>
    <lineage>
        <taxon>Bacteria</taxon>
        <taxon>Bacillati</taxon>
        <taxon>Actinomycetota</taxon>
        <taxon>Actinomycetes</taxon>
        <taxon>Kitasatosporales</taxon>
        <taxon>Streptomycetaceae</taxon>
        <taxon>Streptomyces</taxon>
        <taxon>Streptomyces rochei group</taxon>
    </lineage>
</organism>
<sequence>MPEPRKGFRTPTALPAAVAAAAALTLAAPLAPSATATTPTRPAAAAPGAGTTLIYDKNPSAPTDSRLSVYRDGKLQATYRAGSGIGVKDDCVRNKGWMPDGNWRIKLKSRTYDGNVIKGHAVYLQDMKCSKGTVTRTEMFLHSEMNRDGSSGRSEARRWDGPSDYRSNGCVKLNPTDIKKMFRLLDRIGWPTHLRVVP</sequence>
<feature type="active site" description="Nucleophile" evidence="6">
    <location>
        <position position="170"/>
    </location>
</feature>
<dbReference type="PROSITE" id="PS52029">
    <property type="entry name" value="LD_TPASE"/>
    <property type="match status" value="1"/>
</dbReference>
<protein>
    <submittedName>
        <fullName evidence="10">L,D-transpeptidase</fullName>
        <ecNumber evidence="10">2.-.-.-</ecNumber>
    </submittedName>
</protein>
<evidence type="ECO:0000256" key="7">
    <source>
        <dbReference type="SAM" id="MobiDB-lite"/>
    </source>
</evidence>
<dbReference type="InterPro" id="IPR038063">
    <property type="entry name" value="Transpep_catalytic_dom"/>
</dbReference>
<keyword evidence="2 10" id="KW-0808">Transferase</keyword>
<comment type="pathway">
    <text evidence="1 6">Cell wall biogenesis; peptidoglycan biosynthesis.</text>
</comment>
<accession>A0AAX3ZHI3</accession>
<proteinExistence type="predicted"/>
<evidence type="ECO:0000256" key="8">
    <source>
        <dbReference type="SAM" id="SignalP"/>
    </source>
</evidence>
<feature type="active site" description="Proton donor/acceptor" evidence="6">
    <location>
        <position position="142"/>
    </location>
</feature>
<keyword evidence="5 6" id="KW-0961">Cell wall biogenesis/degradation</keyword>
<evidence type="ECO:0000256" key="3">
    <source>
        <dbReference type="ARBA" id="ARBA00022960"/>
    </source>
</evidence>
<evidence type="ECO:0000313" key="10">
    <source>
        <dbReference type="EMBL" id="WMC86586.1"/>
    </source>
</evidence>
<dbReference type="Gene3D" id="2.40.440.10">
    <property type="entry name" value="L,D-transpeptidase catalytic domain-like"/>
    <property type="match status" value="1"/>
</dbReference>
<dbReference type="SUPFAM" id="SSF141523">
    <property type="entry name" value="L,D-transpeptidase catalytic domain-like"/>
    <property type="match status" value="1"/>
</dbReference>
<dbReference type="EMBL" id="CP121271">
    <property type="protein sequence ID" value="WMC86586.1"/>
    <property type="molecule type" value="Genomic_DNA"/>
</dbReference>
<evidence type="ECO:0000259" key="9">
    <source>
        <dbReference type="PROSITE" id="PS52029"/>
    </source>
</evidence>
<dbReference type="InterPro" id="IPR005490">
    <property type="entry name" value="LD_TPept_cat_dom"/>
</dbReference>
<dbReference type="GO" id="GO:0009252">
    <property type="term" value="P:peptidoglycan biosynthetic process"/>
    <property type="evidence" value="ECO:0007669"/>
    <property type="project" value="UniProtKB-KW"/>
</dbReference>
<dbReference type="CDD" id="cd16913">
    <property type="entry name" value="YkuD_like"/>
    <property type="match status" value="1"/>
</dbReference>
<keyword evidence="3 6" id="KW-0133">Cell shape</keyword>
<evidence type="ECO:0000313" key="11">
    <source>
        <dbReference type="Proteomes" id="UP001231701"/>
    </source>
</evidence>
<dbReference type="Pfam" id="PF03734">
    <property type="entry name" value="YkuD"/>
    <property type="match status" value="1"/>
</dbReference>
<dbReference type="GO" id="GO:0071555">
    <property type="term" value="P:cell wall organization"/>
    <property type="evidence" value="ECO:0007669"/>
    <property type="project" value="UniProtKB-UniRule"/>
</dbReference>
<evidence type="ECO:0000256" key="6">
    <source>
        <dbReference type="PROSITE-ProRule" id="PRU01373"/>
    </source>
</evidence>
<feature type="signal peptide" evidence="8">
    <location>
        <begin position="1"/>
        <end position="27"/>
    </location>
</feature>
<feature type="region of interest" description="Disordered" evidence="7">
    <location>
        <begin position="33"/>
        <end position="59"/>
    </location>
</feature>
<dbReference type="RefSeq" id="WP_019325626.1">
    <property type="nucleotide sequence ID" value="NZ_CP121271.1"/>
</dbReference>
<evidence type="ECO:0000256" key="2">
    <source>
        <dbReference type="ARBA" id="ARBA00022679"/>
    </source>
</evidence>
<dbReference type="GO" id="GO:0008360">
    <property type="term" value="P:regulation of cell shape"/>
    <property type="evidence" value="ECO:0007669"/>
    <property type="project" value="UniProtKB-UniRule"/>
</dbReference>
<keyword evidence="8" id="KW-0732">Signal</keyword>
<name>A0AAX3ZHI3_STRRO</name>
<keyword evidence="4 6" id="KW-0573">Peptidoglycan synthesis</keyword>
<dbReference type="GO" id="GO:0016740">
    <property type="term" value="F:transferase activity"/>
    <property type="evidence" value="ECO:0007669"/>
    <property type="project" value="UniProtKB-KW"/>
</dbReference>
<dbReference type="GeneID" id="90943136"/>
<reference evidence="10" key="1">
    <citation type="submission" date="2023-03" db="EMBL/GenBank/DDBJ databases">
        <title>Borrelidin-producing and root-colonizing Streptomyces rochei is a potent biopesticide for soil-borne oomycete-caused plant diseases.</title>
        <authorList>
            <person name="Zhou D."/>
            <person name="Wang X."/>
            <person name="Navarro-Munoz J.C."/>
            <person name="Li W."/>
            <person name="Li J."/>
            <person name="Jiu M."/>
            <person name="Deng S."/>
            <person name="Ye Y."/>
            <person name="Daly P."/>
            <person name="Wei L."/>
        </authorList>
    </citation>
    <scope>NUCLEOTIDE SEQUENCE</scope>
    <source>
        <strain evidence="10">JK1</strain>
    </source>
</reference>
<evidence type="ECO:0000256" key="4">
    <source>
        <dbReference type="ARBA" id="ARBA00022984"/>
    </source>
</evidence>
<dbReference type="Proteomes" id="UP001231701">
    <property type="component" value="Chromosome"/>
</dbReference>
<feature type="chain" id="PRO_5043343335" evidence="8">
    <location>
        <begin position="28"/>
        <end position="198"/>
    </location>
</feature>